<evidence type="ECO:0000313" key="1">
    <source>
        <dbReference type="EMBL" id="CAF2155463.1"/>
    </source>
</evidence>
<name>A0A816Y858_BRANA</name>
<accession>A0A816Y858</accession>
<dbReference type="EMBL" id="HG994355">
    <property type="protein sequence ID" value="CAF2155463.1"/>
    <property type="molecule type" value="Genomic_DNA"/>
</dbReference>
<proteinExistence type="predicted"/>
<gene>
    <name evidence="1" type="ORF">DARMORV10_A01P40590.1</name>
</gene>
<protein>
    <submittedName>
        <fullName evidence="1">(rape) hypothetical protein</fullName>
    </submittedName>
</protein>
<dbReference type="AlphaFoldDB" id="A0A816Y858"/>
<organism evidence="1">
    <name type="scientific">Brassica napus</name>
    <name type="common">Rape</name>
    <dbReference type="NCBI Taxonomy" id="3708"/>
    <lineage>
        <taxon>Eukaryota</taxon>
        <taxon>Viridiplantae</taxon>
        <taxon>Streptophyta</taxon>
        <taxon>Embryophyta</taxon>
        <taxon>Tracheophyta</taxon>
        <taxon>Spermatophyta</taxon>
        <taxon>Magnoliopsida</taxon>
        <taxon>eudicotyledons</taxon>
        <taxon>Gunneridae</taxon>
        <taxon>Pentapetalae</taxon>
        <taxon>rosids</taxon>
        <taxon>malvids</taxon>
        <taxon>Brassicales</taxon>
        <taxon>Brassicaceae</taxon>
        <taxon>Brassiceae</taxon>
        <taxon>Brassica</taxon>
    </lineage>
</organism>
<sequence length="63" mass="7210">MMPATVNLNRLATHKPHLKAATQLVSIWLLNRLFHYLLILSGSVITVKWSALPTQHSSPRSYW</sequence>
<reference evidence="1" key="1">
    <citation type="submission" date="2021-01" db="EMBL/GenBank/DDBJ databases">
        <authorList>
            <consortium name="Genoscope - CEA"/>
            <person name="William W."/>
        </authorList>
    </citation>
    <scope>NUCLEOTIDE SEQUENCE</scope>
</reference>
<dbReference type="Proteomes" id="UP001295469">
    <property type="component" value="Chromosome A01"/>
</dbReference>